<reference evidence="1" key="1">
    <citation type="submission" date="2023-04" db="EMBL/GenBank/DDBJ databases">
        <authorList>
            <consortium name="ELIXIR-Norway"/>
        </authorList>
    </citation>
    <scope>NUCLEOTIDE SEQUENCE [LARGE SCALE GENOMIC DNA]</scope>
</reference>
<organism evidence="1 2">
    <name type="scientific">Rangifer tarandus platyrhynchus</name>
    <name type="common">Svalbard reindeer</name>
    <dbReference type="NCBI Taxonomy" id="3082113"/>
    <lineage>
        <taxon>Eukaryota</taxon>
        <taxon>Metazoa</taxon>
        <taxon>Chordata</taxon>
        <taxon>Craniata</taxon>
        <taxon>Vertebrata</taxon>
        <taxon>Euteleostomi</taxon>
        <taxon>Mammalia</taxon>
        <taxon>Eutheria</taxon>
        <taxon>Laurasiatheria</taxon>
        <taxon>Artiodactyla</taxon>
        <taxon>Ruminantia</taxon>
        <taxon>Pecora</taxon>
        <taxon>Cervidae</taxon>
        <taxon>Odocoileinae</taxon>
        <taxon>Rangifer</taxon>
    </lineage>
</organism>
<keyword evidence="2" id="KW-1185">Reference proteome</keyword>
<gene>
    <name evidence="1" type="ORF">MRATA1EN1_LOCUS5545</name>
</gene>
<accession>A0ABN8Y525</accession>
<evidence type="ECO:0000313" key="1">
    <source>
        <dbReference type="EMBL" id="CAI9156583.1"/>
    </source>
</evidence>
<protein>
    <submittedName>
        <fullName evidence="1">Uncharacterized protein</fullName>
    </submittedName>
</protein>
<evidence type="ECO:0000313" key="2">
    <source>
        <dbReference type="Proteomes" id="UP001176941"/>
    </source>
</evidence>
<name>A0ABN8Y525_RANTA</name>
<proteinExistence type="predicted"/>
<sequence>MLPRDQAGCRVEDAGDASRGVALGCSWNAPAAAEPARSPSSCLCRSLGGCRQSASSVMARRRLIPEGWGKHAQTLLVQVTVGAEVREGPKSETGQGPCP</sequence>
<dbReference type="EMBL" id="OX459950">
    <property type="protein sequence ID" value="CAI9156583.1"/>
    <property type="molecule type" value="Genomic_DNA"/>
</dbReference>
<dbReference type="Proteomes" id="UP001176941">
    <property type="component" value="Chromosome 14"/>
</dbReference>